<keyword evidence="2" id="KW-1185">Reference proteome</keyword>
<dbReference type="EMBL" id="FNAV01000020">
    <property type="protein sequence ID" value="SDF40885.1"/>
    <property type="molecule type" value="Genomic_DNA"/>
</dbReference>
<gene>
    <name evidence="1" type="ORF">SAMN04488105_1206</name>
</gene>
<reference evidence="2" key="1">
    <citation type="submission" date="2016-10" db="EMBL/GenBank/DDBJ databases">
        <authorList>
            <person name="Varghese N."/>
            <person name="Submissions S."/>
        </authorList>
    </citation>
    <scope>NUCLEOTIDE SEQUENCE [LARGE SCALE GENOMIC DNA]</scope>
    <source>
        <strain evidence="2">DSM 10146</strain>
    </source>
</reference>
<protein>
    <submittedName>
        <fullName evidence="1">Uncharacterized protein</fullName>
    </submittedName>
</protein>
<evidence type="ECO:0000313" key="2">
    <source>
        <dbReference type="Proteomes" id="UP000198994"/>
    </source>
</evidence>
<dbReference type="AlphaFoldDB" id="A0A1G7KUK5"/>
<sequence>MANKIDQKKSKGGVSVAERTHSAAMAIINDETNDRLEKTRRLRAARLEREANASKRKKRPAS</sequence>
<dbReference type="Proteomes" id="UP000198994">
    <property type="component" value="Unassembled WGS sequence"/>
</dbReference>
<dbReference type="RefSeq" id="WP_089963216.1">
    <property type="nucleotide sequence ID" value="NZ_FNAV01000020.1"/>
</dbReference>
<evidence type="ECO:0000313" key="1">
    <source>
        <dbReference type="EMBL" id="SDF40885.1"/>
    </source>
</evidence>
<accession>A0A1G7KUK5</accession>
<organism evidence="1 2">
    <name type="scientific">Salipiger thiooxidans</name>
    <dbReference type="NCBI Taxonomy" id="282683"/>
    <lineage>
        <taxon>Bacteria</taxon>
        <taxon>Pseudomonadati</taxon>
        <taxon>Pseudomonadota</taxon>
        <taxon>Alphaproteobacteria</taxon>
        <taxon>Rhodobacterales</taxon>
        <taxon>Roseobacteraceae</taxon>
        <taxon>Salipiger</taxon>
    </lineage>
</organism>
<proteinExistence type="predicted"/>
<dbReference type="STRING" id="282683.SAMN04488105_1206"/>
<name>A0A1G7KUK5_9RHOB</name>